<accession>A0ABU6VWF0</accession>
<organism evidence="1 2">
    <name type="scientific">Stylosanthes scabra</name>
    <dbReference type="NCBI Taxonomy" id="79078"/>
    <lineage>
        <taxon>Eukaryota</taxon>
        <taxon>Viridiplantae</taxon>
        <taxon>Streptophyta</taxon>
        <taxon>Embryophyta</taxon>
        <taxon>Tracheophyta</taxon>
        <taxon>Spermatophyta</taxon>
        <taxon>Magnoliopsida</taxon>
        <taxon>eudicotyledons</taxon>
        <taxon>Gunneridae</taxon>
        <taxon>Pentapetalae</taxon>
        <taxon>rosids</taxon>
        <taxon>fabids</taxon>
        <taxon>Fabales</taxon>
        <taxon>Fabaceae</taxon>
        <taxon>Papilionoideae</taxon>
        <taxon>50 kb inversion clade</taxon>
        <taxon>dalbergioids sensu lato</taxon>
        <taxon>Dalbergieae</taxon>
        <taxon>Pterocarpus clade</taxon>
        <taxon>Stylosanthes</taxon>
    </lineage>
</organism>
<dbReference type="EMBL" id="JASCZI010154388">
    <property type="protein sequence ID" value="MED6177991.1"/>
    <property type="molecule type" value="Genomic_DNA"/>
</dbReference>
<sequence length="66" mass="7649">FWVGPALFRRGRAHSGEPQPFKPGSGLPRIYVAPTHMRATHQPHPTWHFNITPYPPRICVYFYAYA</sequence>
<proteinExistence type="predicted"/>
<dbReference type="Proteomes" id="UP001341840">
    <property type="component" value="Unassembled WGS sequence"/>
</dbReference>
<protein>
    <submittedName>
        <fullName evidence="1">Uncharacterized protein</fullName>
    </submittedName>
</protein>
<gene>
    <name evidence="1" type="ORF">PIB30_103399</name>
</gene>
<reference evidence="1 2" key="1">
    <citation type="journal article" date="2023" name="Plants (Basel)">
        <title>Bridging the Gap: Combining Genomics and Transcriptomics Approaches to Understand Stylosanthes scabra, an Orphan Legume from the Brazilian Caatinga.</title>
        <authorList>
            <person name="Ferreira-Neto J.R.C."/>
            <person name="da Silva M.D."/>
            <person name="Binneck E."/>
            <person name="de Melo N.F."/>
            <person name="da Silva R.H."/>
            <person name="de Melo A.L.T.M."/>
            <person name="Pandolfi V."/>
            <person name="Bustamante F.O."/>
            <person name="Brasileiro-Vidal A.C."/>
            <person name="Benko-Iseppon A.M."/>
        </authorList>
    </citation>
    <scope>NUCLEOTIDE SEQUENCE [LARGE SCALE GENOMIC DNA]</scope>
    <source>
        <tissue evidence="1">Leaves</tissue>
    </source>
</reference>
<evidence type="ECO:0000313" key="2">
    <source>
        <dbReference type="Proteomes" id="UP001341840"/>
    </source>
</evidence>
<keyword evidence="2" id="KW-1185">Reference proteome</keyword>
<evidence type="ECO:0000313" key="1">
    <source>
        <dbReference type="EMBL" id="MED6177991.1"/>
    </source>
</evidence>
<feature type="non-terminal residue" evidence="1">
    <location>
        <position position="1"/>
    </location>
</feature>
<comment type="caution">
    <text evidence="1">The sequence shown here is derived from an EMBL/GenBank/DDBJ whole genome shotgun (WGS) entry which is preliminary data.</text>
</comment>
<name>A0ABU6VWF0_9FABA</name>